<keyword evidence="7 8" id="KW-0472">Membrane</keyword>
<dbReference type="GO" id="GO:0016020">
    <property type="term" value="C:membrane"/>
    <property type="evidence" value="ECO:0007669"/>
    <property type="project" value="UniProtKB-SubCell"/>
</dbReference>
<protein>
    <submittedName>
        <fullName evidence="11">Glutathione-regulated potassium-efflux system protein KefC</fullName>
    </submittedName>
</protein>
<evidence type="ECO:0000313" key="12">
    <source>
        <dbReference type="Proteomes" id="UP000315349"/>
    </source>
</evidence>
<dbReference type="EMBL" id="CP036299">
    <property type="protein sequence ID" value="QDV29744.1"/>
    <property type="molecule type" value="Genomic_DNA"/>
</dbReference>
<feature type="transmembrane region" description="Helical" evidence="8">
    <location>
        <begin position="205"/>
        <end position="227"/>
    </location>
</feature>
<organism evidence="11 12">
    <name type="scientific">Planctopirus ephydatiae</name>
    <dbReference type="NCBI Taxonomy" id="2528019"/>
    <lineage>
        <taxon>Bacteria</taxon>
        <taxon>Pseudomonadati</taxon>
        <taxon>Planctomycetota</taxon>
        <taxon>Planctomycetia</taxon>
        <taxon>Planctomycetales</taxon>
        <taxon>Planctomycetaceae</taxon>
        <taxon>Planctopirus</taxon>
    </lineage>
</organism>
<dbReference type="Pfam" id="PF02080">
    <property type="entry name" value="TrkA_C"/>
    <property type="match status" value="1"/>
</dbReference>
<gene>
    <name evidence="11" type="primary">kefC</name>
    <name evidence="11" type="ORF">Spb1_16590</name>
</gene>
<dbReference type="InterPro" id="IPR038770">
    <property type="entry name" value="Na+/solute_symporter_sf"/>
</dbReference>
<dbReference type="PROSITE" id="PS51201">
    <property type="entry name" value="RCK_N"/>
    <property type="match status" value="1"/>
</dbReference>
<evidence type="ECO:0000256" key="3">
    <source>
        <dbReference type="ARBA" id="ARBA00022448"/>
    </source>
</evidence>
<feature type="transmembrane region" description="Helical" evidence="8">
    <location>
        <begin position="292"/>
        <end position="310"/>
    </location>
</feature>
<proteinExistence type="inferred from homology"/>
<dbReference type="InterPro" id="IPR036721">
    <property type="entry name" value="RCK_C_sf"/>
</dbReference>
<dbReference type="PROSITE" id="PS51202">
    <property type="entry name" value="RCK_C"/>
    <property type="match status" value="1"/>
</dbReference>
<dbReference type="AlphaFoldDB" id="A0A518GMH8"/>
<keyword evidence="5 8" id="KW-0812">Transmembrane</keyword>
<feature type="transmembrane region" description="Helical" evidence="8">
    <location>
        <begin position="317"/>
        <end position="340"/>
    </location>
</feature>
<evidence type="ECO:0000313" key="11">
    <source>
        <dbReference type="EMBL" id="QDV29744.1"/>
    </source>
</evidence>
<dbReference type="SUPFAM" id="SSF51735">
    <property type="entry name" value="NAD(P)-binding Rossmann-fold domains"/>
    <property type="match status" value="1"/>
</dbReference>
<feature type="transmembrane region" description="Helical" evidence="8">
    <location>
        <begin position="379"/>
        <end position="398"/>
    </location>
</feature>
<name>A0A518GMH8_9PLAN</name>
<keyword evidence="4" id="KW-0630">Potassium</keyword>
<dbReference type="InterPro" id="IPR006153">
    <property type="entry name" value="Cation/H_exchanger_TM"/>
</dbReference>
<dbReference type="GO" id="GO:0006813">
    <property type="term" value="P:potassium ion transport"/>
    <property type="evidence" value="ECO:0007669"/>
    <property type="project" value="UniProtKB-KW"/>
</dbReference>
<feature type="transmembrane region" description="Helical" evidence="8">
    <location>
        <begin position="239"/>
        <end position="272"/>
    </location>
</feature>
<accession>A0A518GMH8</accession>
<dbReference type="PANTHER" id="PTHR42751">
    <property type="entry name" value="SODIUM/HYDROGEN EXCHANGER FAMILY/TRKA DOMAIN PROTEIN"/>
    <property type="match status" value="1"/>
</dbReference>
<feature type="transmembrane region" description="Helical" evidence="8">
    <location>
        <begin position="346"/>
        <end position="367"/>
    </location>
</feature>
<evidence type="ECO:0000256" key="5">
    <source>
        <dbReference type="ARBA" id="ARBA00022692"/>
    </source>
</evidence>
<evidence type="ECO:0000256" key="2">
    <source>
        <dbReference type="ARBA" id="ARBA00005551"/>
    </source>
</evidence>
<dbReference type="Proteomes" id="UP000315349">
    <property type="component" value="Chromosome"/>
</dbReference>
<evidence type="ECO:0000256" key="1">
    <source>
        <dbReference type="ARBA" id="ARBA00004141"/>
    </source>
</evidence>
<dbReference type="Gene3D" id="1.20.1530.20">
    <property type="match status" value="1"/>
</dbReference>
<dbReference type="InterPro" id="IPR036291">
    <property type="entry name" value="NAD(P)-bd_dom_sf"/>
</dbReference>
<dbReference type="GO" id="GO:0015297">
    <property type="term" value="F:antiporter activity"/>
    <property type="evidence" value="ECO:0007669"/>
    <property type="project" value="InterPro"/>
</dbReference>
<dbReference type="KEGG" id="peh:Spb1_16590"/>
<evidence type="ECO:0000256" key="6">
    <source>
        <dbReference type="ARBA" id="ARBA00022989"/>
    </source>
</evidence>
<dbReference type="Gene3D" id="3.40.50.720">
    <property type="entry name" value="NAD(P)-binding Rossmann-like Domain"/>
    <property type="match status" value="1"/>
</dbReference>
<feature type="transmembrane region" description="Helical" evidence="8">
    <location>
        <begin position="138"/>
        <end position="157"/>
    </location>
</feature>
<comment type="similarity">
    <text evidence="2">Belongs to the monovalent cation:proton antiporter 2 (CPA2) transporter (TC 2.A.37) family.</text>
</comment>
<comment type="subcellular location">
    <subcellularLocation>
        <location evidence="1">Membrane</location>
        <topology evidence="1">Multi-pass membrane protein</topology>
    </subcellularLocation>
</comment>
<reference evidence="11 12" key="1">
    <citation type="submission" date="2019-02" db="EMBL/GenBank/DDBJ databases">
        <title>Deep-cultivation of Planctomycetes and their phenomic and genomic characterization uncovers novel biology.</title>
        <authorList>
            <person name="Wiegand S."/>
            <person name="Jogler M."/>
            <person name="Boedeker C."/>
            <person name="Pinto D."/>
            <person name="Vollmers J."/>
            <person name="Rivas-Marin E."/>
            <person name="Kohn T."/>
            <person name="Peeters S.H."/>
            <person name="Heuer A."/>
            <person name="Rast P."/>
            <person name="Oberbeckmann S."/>
            <person name="Bunk B."/>
            <person name="Jeske O."/>
            <person name="Meyerdierks A."/>
            <person name="Storesund J.E."/>
            <person name="Kallscheuer N."/>
            <person name="Luecker S."/>
            <person name="Lage O.M."/>
            <person name="Pohl T."/>
            <person name="Merkel B.J."/>
            <person name="Hornburger P."/>
            <person name="Mueller R.-W."/>
            <person name="Bruemmer F."/>
            <person name="Labrenz M."/>
            <person name="Spormann A.M."/>
            <person name="Op den Camp H."/>
            <person name="Overmann J."/>
            <person name="Amann R."/>
            <person name="Jetten M.S.M."/>
            <person name="Mascher T."/>
            <person name="Medema M.H."/>
            <person name="Devos D.P."/>
            <person name="Kaster A.-K."/>
            <person name="Ovreas L."/>
            <person name="Rohde M."/>
            <person name="Galperin M.Y."/>
            <person name="Jogler C."/>
        </authorList>
    </citation>
    <scope>NUCLEOTIDE SEQUENCE [LARGE SCALE GENOMIC DNA]</scope>
    <source>
        <strain evidence="11 12">Spb1</strain>
    </source>
</reference>
<keyword evidence="4" id="KW-0406">Ion transport</keyword>
<dbReference type="PANTHER" id="PTHR42751:SF3">
    <property type="entry name" value="SODIUM_GLUTAMATE SYMPORTER"/>
    <property type="match status" value="1"/>
</dbReference>
<feature type="transmembrane region" description="Helical" evidence="8">
    <location>
        <begin position="52"/>
        <end position="68"/>
    </location>
</feature>
<evidence type="ECO:0000256" key="7">
    <source>
        <dbReference type="ARBA" id="ARBA00023136"/>
    </source>
</evidence>
<keyword evidence="4" id="KW-0633">Potassium transport</keyword>
<dbReference type="Gene3D" id="3.30.70.1450">
    <property type="entry name" value="Regulator of K+ conductance, C-terminal domain"/>
    <property type="match status" value="1"/>
</dbReference>
<dbReference type="GO" id="GO:1902600">
    <property type="term" value="P:proton transmembrane transport"/>
    <property type="evidence" value="ECO:0007669"/>
    <property type="project" value="InterPro"/>
</dbReference>
<feature type="transmembrane region" description="Helical" evidence="8">
    <location>
        <begin position="26"/>
        <end position="45"/>
    </location>
</feature>
<feature type="domain" description="RCK C-terminal" evidence="10">
    <location>
        <begin position="595"/>
        <end position="679"/>
    </location>
</feature>
<keyword evidence="3" id="KW-0813">Transport</keyword>
<evidence type="ECO:0000259" key="10">
    <source>
        <dbReference type="PROSITE" id="PS51202"/>
    </source>
</evidence>
<dbReference type="InterPro" id="IPR006037">
    <property type="entry name" value="RCK_C"/>
</dbReference>
<keyword evidence="12" id="KW-1185">Reference proteome</keyword>
<dbReference type="Pfam" id="PF02254">
    <property type="entry name" value="TrkA_N"/>
    <property type="match status" value="1"/>
</dbReference>
<sequence>MKRNFATTLLADNPPASRIHREDEAVFLKDLLLVFLCAGVVVYLFHRLKIPTVVGLLATGIVVGPYGLQVVDDVHRVELLAEIGVVVLLFTVGLEFSLSRVVKMATMMLQVGFPQVGFSLLAGTLACMATGIAWNSSVFAGMLVAMSSTAIVIKLLADRGELGTPHGRISVAVLLFQDLLVVVCVLVVPLLAAESGQHHSFLWDVSQGLAMVLAIIIVGRFAVPPLLYQIVQTRNRELFLICIFVICIGTAALTNMVDLSLPLGAFLAGLIIAESEYGHQTLAEVMPFRDTLSSLFFISVGMLLNINYLMTHGWSISLLLIAILLLKALTATVPSLLAGYSFRTAVLAGVSLAQIGEFSFVLAKSGLEVKLMTADQYQFFLAVSVLSMVATPLVLAGLPRLIDLIEQSPLVKSWQNSTPQKDDLIDELNGHVVIAGYGFNGRNLATVLKELKIPYVVLEMNPQTVRRERAQGQSIYYGDSGRESVLEHVHIEKAKALVVAINDPISARRTVQLARQMNPDLHIVVRTRYFTESFDLKRLGANSIISEEFETSLEIFAHVLREYHIPGNMINRLVANIRSDHYQAFRGQALGRTLLSFTPDGNLDAQFESCQLAPHSHAIGKTLGQLRLRNLTGVTIVAVKRKGQVVTNPAADMKLELGDVLVLLGQPEQFETAIELLELPAEGKEDRPA</sequence>
<dbReference type="Pfam" id="PF00999">
    <property type="entry name" value="Na_H_Exchanger"/>
    <property type="match status" value="1"/>
</dbReference>
<dbReference type="SUPFAM" id="SSF116726">
    <property type="entry name" value="TrkA C-terminal domain-like"/>
    <property type="match status" value="1"/>
</dbReference>
<feature type="transmembrane region" description="Helical" evidence="8">
    <location>
        <begin position="111"/>
        <end position="132"/>
    </location>
</feature>
<evidence type="ECO:0000259" key="9">
    <source>
        <dbReference type="PROSITE" id="PS51201"/>
    </source>
</evidence>
<evidence type="ECO:0000256" key="4">
    <source>
        <dbReference type="ARBA" id="ARBA00022538"/>
    </source>
</evidence>
<feature type="transmembrane region" description="Helical" evidence="8">
    <location>
        <begin position="169"/>
        <end position="193"/>
    </location>
</feature>
<dbReference type="InterPro" id="IPR003148">
    <property type="entry name" value="RCK_N"/>
</dbReference>
<dbReference type="GO" id="GO:0008324">
    <property type="term" value="F:monoatomic cation transmembrane transporter activity"/>
    <property type="evidence" value="ECO:0007669"/>
    <property type="project" value="InterPro"/>
</dbReference>
<feature type="domain" description="RCK N-terminal" evidence="9">
    <location>
        <begin position="429"/>
        <end position="546"/>
    </location>
</feature>
<evidence type="ECO:0000256" key="8">
    <source>
        <dbReference type="SAM" id="Phobius"/>
    </source>
</evidence>
<keyword evidence="6 8" id="KW-1133">Transmembrane helix</keyword>
<feature type="transmembrane region" description="Helical" evidence="8">
    <location>
        <begin position="80"/>
        <end position="99"/>
    </location>
</feature>